<protein>
    <submittedName>
        <fullName evidence="3">Fibronectin type III domain-containing protein</fullName>
    </submittedName>
</protein>
<proteinExistence type="predicted"/>
<dbReference type="CDD" id="cd00063">
    <property type="entry name" value="FN3"/>
    <property type="match status" value="1"/>
</dbReference>
<dbReference type="RefSeq" id="WP_179269659.1">
    <property type="nucleotide sequence ID" value="NZ_CP058579.1"/>
</dbReference>
<dbReference type="GeneID" id="56038908"/>
<reference evidence="3 4" key="1">
    <citation type="submission" date="2020-06" db="EMBL/GenBank/DDBJ databases">
        <title>NJ-3-1, isolated from saline soil.</title>
        <authorList>
            <person name="Cui H.L."/>
            <person name="Shi X."/>
        </authorList>
    </citation>
    <scope>NUCLEOTIDE SEQUENCE [LARGE SCALE GENOMIC DNA]</scope>
    <source>
        <strain evidence="3 4">NJ-3-1</strain>
    </source>
</reference>
<dbReference type="InterPro" id="IPR013783">
    <property type="entry name" value="Ig-like_fold"/>
</dbReference>
<dbReference type="PROSITE" id="PS50853">
    <property type="entry name" value="FN3"/>
    <property type="match status" value="1"/>
</dbReference>
<evidence type="ECO:0000259" key="2">
    <source>
        <dbReference type="PROSITE" id="PS50853"/>
    </source>
</evidence>
<dbReference type="AlphaFoldDB" id="A0A7D5LC56"/>
<dbReference type="SMART" id="SM00060">
    <property type="entry name" value="FN3"/>
    <property type="match status" value="2"/>
</dbReference>
<evidence type="ECO:0000313" key="3">
    <source>
        <dbReference type="EMBL" id="QLG63074.1"/>
    </source>
</evidence>
<evidence type="ECO:0000313" key="4">
    <source>
        <dbReference type="Proteomes" id="UP000509626"/>
    </source>
</evidence>
<dbReference type="EMBL" id="CP058579">
    <property type="protein sequence ID" value="QLG63074.1"/>
    <property type="molecule type" value="Genomic_DNA"/>
</dbReference>
<name>A0A7D5LC56_9EURY</name>
<feature type="region of interest" description="Disordered" evidence="1">
    <location>
        <begin position="1"/>
        <end position="25"/>
    </location>
</feature>
<dbReference type="OrthoDB" id="329111at2157"/>
<dbReference type="Proteomes" id="UP000509626">
    <property type="component" value="Chromosome"/>
</dbReference>
<dbReference type="InterPro" id="IPR036116">
    <property type="entry name" value="FN3_sf"/>
</dbReference>
<dbReference type="KEGG" id="halu:HUG12_15575"/>
<dbReference type="Gene3D" id="2.60.40.10">
    <property type="entry name" value="Immunoglobulins"/>
    <property type="match status" value="2"/>
</dbReference>
<feature type="compositionally biased region" description="Gly residues" evidence="1">
    <location>
        <begin position="1"/>
        <end position="18"/>
    </location>
</feature>
<evidence type="ECO:0000256" key="1">
    <source>
        <dbReference type="SAM" id="MobiDB-lite"/>
    </source>
</evidence>
<gene>
    <name evidence="3" type="ORF">HUG12_15575</name>
</gene>
<dbReference type="SUPFAM" id="SSF49265">
    <property type="entry name" value="Fibronectin type III"/>
    <property type="match status" value="1"/>
</dbReference>
<dbReference type="Pfam" id="PF00041">
    <property type="entry name" value="fn3"/>
    <property type="match status" value="1"/>
</dbReference>
<organism evidence="3 4">
    <name type="scientific">Halorarum salinum</name>
    <dbReference type="NCBI Taxonomy" id="2743089"/>
    <lineage>
        <taxon>Archaea</taxon>
        <taxon>Methanobacteriati</taxon>
        <taxon>Methanobacteriota</taxon>
        <taxon>Stenosarchaea group</taxon>
        <taxon>Halobacteria</taxon>
        <taxon>Halobacteriales</taxon>
        <taxon>Haloferacaceae</taxon>
        <taxon>Halorarum</taxon>
    </lineage>
</organism>
<keyword evidence="4" id="KW-1185">Reference proteome</keyword>
<feature type="domain" description="Fibronectin type-III" evidence="2">
    <location>
        <begin position="26"/>
        <end position="119"/>
    </location>
</feature>
<accession>A0A7D5LC56</accession>
<sequence>MSFAYGGSGDGASYGGENGSAYGLPLPRRVEGVGVESATGDEVDLSWDAAGSTDEYVILQAEASGADATDYSEVATTPTTSTTVSGLEDGERYYFRVRGRNDRSDGPLSAEVDATTVLPATEITDIGNGVRGELTLSLDALDDSTDGGIDIYRSTDGSLGSAVATDLDSDTGEYTDSEAILDGEEYHYTARRITDHTQTDGEQAAQTAFLPDEDAPTLLNGVEDEVTLDRESTVSNYGDVRVQQRETGEDAWDDTATGWAEQVVANDTLTLTFEGLEDGEELEYRARTETEHVTGNWTAPVAIITKFPGATNLSITATTATSVALEHNDNADNEDGTWVWRREELDPLRDTGFGEWEVIDTIDPTDGTGPVQFTDDTVRPNRDYEYYVEPFTEHTSAESGTVSTTTELAVPNEGWYVVLKAGTGERATIPYSVIDESRPRLEPETSAVGRWTIDISPNDVLREWLRAEAYIYYNGDLWMRGPFTRYHPDGGSGDVAAKMEGFGIIQHLKGGGQAFSVQSEPGYEAFQRFADEHLNEWNVDVTPPSENIVDEDFPVQDAEDDTGLEGLFASALDGDDIAATVDSGVAPLQVAWTREGEDADRDSGASIQSFSDASGGESLTLISEVGNYAEWDFENYHRIPVDELVLYVRTRNLDAGSSTPEIEASIDSDVVGPVGVTAGPFVWQDRDSDFSGWEIQDDLEPGVHTLRLEVVDAPSSDADAFTFDVVAPLDGRFSYSLPDDLVDGYLDGPEHYRPVTLEAEPFSQSFNIVEADIDADLTNTDNGQRLQASNDGGDTWLPNDGTEENTAAVTADFAAAETFGSEIRGRVTLDGYEPNGPRDATPRLGYEPQTLSAWELQITTNALRVIDDQTFTGSPYEIADSIADDSGLVFVPDYREDGLALKAFAPGDEVLDVDWTVENADPVDTSEGYYNEITVFGPEDDNGERLQATASSETEQDRVGVVEGPAEFRPDAETEAELESIARTQLAEGVSKDTVTGSLTISSQFVQPGYAYEVDEFRKLDPRDNPAYVLKSATFEWGTMSLDFEGRQSLARAIRSIETEVRTTKRAL</sequence>
<dbReference type="InterPro" id="IPR003961">
    <property type="entry name" value="FN3_dom"/>
</dbReference>